<name>A0ABX2CVX7_9CYAN</name>
<dbReference type="PROSITE" id="PS50113">
    <property type="entry name" value="PAC"/>
    <property type="match status" value="1"/>
</dbReference>
<comment type="caution">
    <text evidence="11">The sequence shown here is derived from an EMBL/GenBank/DDBJ whole genome shotgun (WGS) entry which is preliminary data.</text>
</comment>
<evidence type="ECO:0000256" key="7">
    <source>
        <dbReference type="SAM" id="Phobius"/>
    </source>
</evidence>
<feature type="domain" description="PAC" evidence="10">
    <location>
        <begin position="288"/>
        <end position="340"/>
    </location>
</feature>
<keyword evidence="12" id="KW-1185">Reference proteome</keyword>
<dbReference type="InterPro" id="IPR000014">
    <property type="entry name" value="PAS"/>
</dbReference>
<evidence type="ECO:0000313" key="12">
    <source>
        <dbReference type="Proteomes" id="UP000702425"/>
    </source>
</evidence>
<dbReference type="SUPFAM" id="SSF47384">
    <property type="entry name" value="Homodimeric domain of signal transducing histidine kinase"/>
    <property type="match status" value="1"/>
</dbReference>
<dbReference type="Proteomes" id="UP000702425">
    <property type="component" value="Unassembled WGS sequence"/>
</dbReference>
<keyword evidence="4 11" id="KW-0808">Transferase</keyword>
<feature type="transmembrane region" description="Helical" evidence="7">
    <location>
        <begin position="60"/>
        <end position="78"/>
    </location>
</feature>
<evidence type="ECO:0000259" key="10">
    <source>
        <dbReference type="PROSITE" id="PS50113"/>
    </source>
</evidence>
<evidence type="ECO:0000256" key="2">
    <source>
        <dbReference type="ARBA" id="ARBA00012438"/>
    </source>
</evidence>
<dbReference type="Pfam" id="PF00512">
    <property type="entry name" value="HisKA"/>
    <property type="match status" value="1"/>
</dbReference>
<protein>
    <recommendedName>
        <fullName evidence="2">histidine kinase</fullName>
        <ecNumber evidence="2">2.7.13.3</ecNumber>
    </recommendedName>
</protein>
<feature type="domain" description="PAS" evidence="9">
    <location>
        <begin position="213"/>
        <end position="254"/>
    </location>
</feature>
<dbReference type="RefSeq" id="WP_172187082.1">
    <property type="nucleotide sequence ID" value="NZ_CAWPPK010000244.1"/>
</dbReference>
<dbReference type="Pfam" id="PF13426">
    <property type="entry name" value="PAS_9"/>
    <property type="match status" value="1"/>
</dbReference>
<evidence type="ECO:0000259" key="8">
    <source>
        <dbReference type="PROSITE" id="PS50109"/>
    </source>
</evidence>
<dbReference type="InterPro" id="IPR004358">
    <property type="entry name" value="Sig_transdc_His_kin-like_C"/>
</dbReference>
<feature type="domain" description="Histidine kinase" evidence="8">
    <location>
        <begin position="344"/>
        <end position="599"/>
    </location>
</feature>
<evidence type="ECO:0000256" key="3">
    <source>
        <dbReference type="ARBA" id="ARBA00022553"/>
    </source>
</evidence>
<dbReference type="PROSITE" id="PS50112">
    <property type="entry name" value="PAS"/>
    <property type="match status" value="1"/>
</dbReference>
<sequence length="602" mass="67698">MSYLGNAKSVQASTVYEVWRDRFLRERLRPAVGIAIFFAFTITVYFLGERFLARQEFKSVYLYTSAAVELGLLTCFVLQKTSFGQRYPGLLFLGFSWSLTVVVQLGLAVAQAGELPIFTWSLAFLIQATLMPVRWRLHLISQLGVLCCHVGINLVLNLSFAKYTAFRLTGFYLYLFWFCLICDLSVYWYECLQRKEFSTRRELESAYQQLEAAEAKYRSIFENAGEGIFQSTPDGRYITANPALARIYGCDSPEEVTAKFTDIERQLYVDPARRKEFLRAIEESATVSDFESKIYRSDGSIVWISEKARAVRDSTGSLLYYEGLIEDITQRKQAQESLRLFIHALSHDLRNPVAGMLMVLKNWQTKTGDSIAIPRSVLERMIQGSEQQLRLINSLLEVHAGELRGFVLHCDRVDLRAVVEAAAADLEPLMNEAQASFKNLVPDNFPAVNADNTQLRRVFSNLIANALKHNLPGLNLTVSAQVIKAEKLIINQIKAKQDIDKLAITNPQSSIPNYQSSIANSPSSMIYCTVEDDGVGILPEQCEHLFDLYVRGYQSRHSLGLGLGLYLCRQIIGAHGGEIGVISSPGAGATFWFTLPLAENSR</sequence>
<dbReference type="PANTHER" id="PTHR43047:SF72">
    <property type="entry name" value="OSMOSENSING HISTIDINE PROTEIN KINASE SLN1"/>
    <property type="match status" value="1"/>
</dbReference>
<gene>
    <name evidence="11" type="primary">walK_3</name>
    <name evidence="11" type="ORF">E5S67_02200</name>
</gene>
<keyword evidence="7" id="KW-0472">Membrane</keyword>
<evidence type="ECO:0000256" key="6">
    <source>
        <dbReference type="ARBA" id="ARBA00023012"/>
    </source>
</evidence>
<proteinExistence type="predicted"/>
<keyword evidence="6" id="KW-0902">Two-component regulatory system</keyword>
<evidence type="ECO:0000256" key="4">
    <source>
        <dbReference type="ARBA" id="ARBA00022679"/>
    </source>
</evidence>
<organism evidence="11 12">
    <name type="scientific">Microcoleus asticus IPMA8</name>
    <dbReference type="NCBI Taxonomy" id="2563858"/>
    <lineage>
        <taxon>Bacteria</taxon>
        <taxon>Bacillati</taxon>
        <taxon>Cyanobacteriota</taxon>
        <taxon>Cyanophyceae</taxon>
        <taxon>Oscillatoriophycideae</taxon>
        <taxon>Oscillatoriales</taxon>
        <taxon>Microcoleaceae</taxon>
        <taxon>Microcoleus</taxon>
        <taxon>Microcoleus asticus</taxon>
    </lineage>
</organism>
<reference evidence="11 12" key="1">
    <citation type="journal article" date="2020" name="Sci. Rep.">
        <title>A novel cyanobacterial geosmin producer, revising GeoA distribution and dispersion patterns in Bacteria.</title>
        <authorList>
            <person name="Churro C."/>
            <person name="Semedo-Aguiar A.P."/>
            <person name="Silva A.D."/>
            <person name="Pereira-Leal J.B."/>
            <person name="Leite R.B."/>
        </authorList>
    </citation>
    <scope>NUCLEOTIDE SEQUENCE [LARGE SCALE GENOMIC DNA]</scope>
    <source>
        <strain evidence="11 12">IPMA8</strain>
    </source>
</reference>
<dbReference type="Pfam" id="PF02518">
    <property type="entry name" value="HATPase_c"/>
    <property type="match status" value="1"/>
</dbReference>
<dbReference type="GO" id="GO:0004673">
    <property type="term" value="F:protein histidine kinase activity"/>
    <property type="evidence" value="ECO:0007669"/>
    <property type="project" value="UniProtKB-EC"/>
</dbReference>
<dbReference type="Gene3D" id="3.30.450.20">
    <property type="entry name" value="PAS domain"/>
    <property type="match status" value="1"/>
</dbReference>
<feature type="transmembrane region" description="Helical" evidence="7">
    <location>
        <begin position="30"/>
        <end position="48"/>
    </location>
</feature>
<keyword evidence="5 11" id="KW-0418">Kinase</keyword>
<dbReference type="PRINTS" id="PR00344">
    <property type="entry name" value="BCTRLSENSOR"/>
</dbReference>
<dbReference type="InterPro" id="IPR005467">
    <property type="entry name" value="His_kinase_dom"/>
</dbReference>
<evidence type="ECO:0000313" key="11">
    <source>
        <dbReference type="EMBL" id="NQE34474.1"/>
    </source>
</evidence>
<dbReference type="CDD" id="cd00082">
    <property type="entry name" value="HisKA"/>
    <property type="match status" value="1"/>
</dbReference>
<dbReference type="SMART" id="SM00086">
    <property type="entry name" value="PAC"/>
    <property type="match status" value="1"/>
</dbReference>
<dbReference type="PANTHER" id="PTHR43047">
    <property type="entry name" value="TWO-COMPONENT HISTIDINE PROTEIN KINASE"/>
    <property type="match status" value="1"/>
</dbReference>
<dbReference type="CDD" id="cd00075">
    <property type="entry name" value="HATPase"/>
    <property type="match status" value="1"/>
</dbReference>
<dbReference type="InterPro" id="IPR003594">
    <property type="entry name" value="HATPase_dom"/>
</dbReference>
<dbReference type="SMART" id="SM00091">
    <property type="entry name" value="PAS"/>
    <property type="match status" value="1"/>
</dbReference>
<dbReference type="SMART" id="SM00387">
    <property type="entry name" value="HATPase_c"/>
    <property type="match status" value="1"/>
</dbReference>
<dbReference type="InterPro" id="IPR035965">
    <property type="entry name" value="PAS-like_dom_sf"/>
</dbReference>
<keyword evidence="3" id="KW-0597">Phosphoprotein</keyword>
<dbReference type="InterPro" id="IPR000700">
    <property type="entry name" value="PAS-assoc_C"/>
</dbReference>
<dbReference type="Gene3D" id="1.10.287.130">
    <property type="match status" value="1"/>
</dbReference>
<feature type="transmembrane region" description="Helical" evidence="7">
    <location>
        <begin position="145"/>
        <end position="165"/>
    </location>
</feature>
<dbReference type="InterPro" id="IPR003661">
    <property type="entry name" value="HisK_dim/P_dom"/>
</dbReference>
<feature type="transmembrane region" description="Helical" evidence="7">
    <location>
        <begin position="171"/>
        <end position="189"/>
    </location>
</feature>
<evidence type="ECO:0000256" key="1">
    <source>
        <dbReference type="ARBA" id="ARBA00000085"/>
    </source>
</evidence>
<dbReference type="NCBIfam" id="TIGR00229">
    <property type="entry name" value="sensory_box"/>
    <property type="match status" value="1"/>
</dbReference>
<dbReference type="SUPFAM" id="SSF55874">
    <property type="entry name" value="ATPase domain of HSP90 chaperone/DNA topoisomerase II/histidine kinase"/>
    <property type="match status" value="1"/>
</dbReference>
<dbReference type="CDD" id="cd00130">
    <property type="entry name" value="PAS"/>
    <property type="match status" value="1"/>
</dbReference>
<keyword evidence="7" id="KW-0812">Transmembrane</keyword>
<dbReference type="EC" id="2.7.13.3" evidence="2"/>
<dbReference type="InterPro" id="IPR001610">
    <property type="entry name" value="PAC"/>
</dbReference>
<dbReference type="EMBL" id="SRRZ01000032">
    <property type="protein sequence ID" value="NQE34474.1"/>
    <property type="molecule type" value="Genomic_DNA"/>
</dbReference>
<evidence type="ECO:0000259" key="9">
    <source>
        <dbReference type="PROSITE" id="PS50112"/>
    </source>
</evidence>
<accession>A0ABX2CVX7</accession>
<dbReference type="Gene3D" id="3.30.565.10">
    <property type="entry name" value="Histidine kinase-like ATPase, C-terminal domain"/>
    <property type="match status" value="1"/>
</dbReference>
<dbReference type="SUPFAM" id="SSF55785">
    <property type="entry name" value="PYP-like sensor domain (PAS domain)"/>
    <property type="match status" value="1"/>
</dbReference>
<comment type="catalytic activity">
    <reaction evidence="1">
        <text>ATP + protein L-histidine = ADP + protein N-phospho-L-histidine.</text>
        <dbReference type="EC" id="2.7.13.3"/>
    </reaction>
</comment>
<dbReference type="SMART" id="SM00388">
    <property type="entry name" value="HisKA"/>
    <property type="match status" value="1"/>
</dbReference>
<dbReference type="InterPro" id="IPR036097">
    <property type="entry name" value="HisK_dim/P_sf"/>
</dbReference>
<dbReference type="PROSITE" id="PS50109">
    <property type="entry name" value="HIS_KIN"/>
    <property type="match status" value="1"/>
</dbReference>
<dbReference type="InterPro" id="IPR036890">
    <property type="entry name" value="HATPase_C_sf"/>
</dbReference>
<feature type="transmembrane region" description="Helical" evidence="7">
    <location>
        <begin position="90"/>
        <end position="109"/>
    </location>
</feature>
<keyword evidence="7" id="KW-1133">Transmembrane helix</keyword>
<evidence type="ECO:0000256" key="5">
    <source>
        <dbReference type="ARBA" id="ARBA00022777"/>
    </source>
</evidence>